<gene>
    <name evidence="2" type="ORF">GCM10017774_13060</name>
</gene>
<reference evidence="3" key="1">
    <citation type="journal article" date="2019" name="Int. J. Syst. Evol. Microbiol.">
        <title>The Global Catalogue of Microorganisms (GCM) 10K type strain sequencing project: providing services to taxonomists for standard genome sequencing and annotation.</title>
        <authorList>
            <consortium name="The Broad Institute Genomics Platform"/>
            <consortium name="The Broad Institute Genome Sequencing Center for Infectious Disease"/>
            <person name="Wu L."/>
            <person name="Ma J."/>
        </authorList>
    </citation>
    <scope>NUCLEOTIDE SEQUENCE [LARGE SCALE GENOMIC DNA]</scope>
    <source>
        <strain evidence="3">CGMCC 4.7367</strain>
    </source>
</reference>
<accession>A0ABQ3M3L1</accession>
<proteinExistence type="predicted"/>
<protein>
    <submittedName>
        <fullName evidence="2">Alpha/beta hydrolase</fullName>
    </submittedName>
</protein>
<dbReference type="PANTHER" id="PTHR37017:SF11">
    <property type="entry name" value="ESTERASE_LIPASE_THIOESTERASE DOMAIN-CONTAINING PROTEIN"/>
    <property type="match status" value="1"/>
</dbReference>
<name>A0ABQ3M3L1_9PSEU</name>
<dbReference type="SUPFAM" id="SSF53474">
    <property type="entry name" value="alpha/beta-Hydrolases"/>
    <property type="match status" value="1"/>
</dbReference>
<dbReference type="PANTHER" id="PTHR37017">
    <property type="entry name" value="AB HYDROLASE-1 DOMAIN-CONTAINING PROTEIN-RELATED"/>
    <property type="match status" value="1"/>
</dbReference>
<evidence type="ECO:0000259" key="1">
    <source>
        <dbReference type="Pfam" id="PF12697"/>
    </source>
</evidence>
<dbReference type="Gene3D" id="3.40.50.1820">
    <property type="entry name" value="alpha/beta hydrolase"/>
    <property type="match status" value="1"/>
</dbReference>
<organism evidence="2 3">
    <name type="scientific">Lentzea cavernae</name>
    <dbReference type="NCBI Taxonomy" id="2020703"/>
    <lineage>
        <taxon>Bacteria</taxon>
        <taxon>Bacillati</taxon>
        <taxon>Actinomycetota</taxon>
        <taxon>Actinomycetes</taxon>
        <taxon>Pseudonocardiales</taxon>
        <taxon>Pseudonocardiaceae</taxon>
        <taxon>Lentzea</taxon>
    </lineage>
</organism>
<dbReference type="InterPro" id="IPR052897">
    <property type="entry name" value="Sec-Metab_Biosynth_Hydrolase"/>
</dbReference>
<keyword evidence="3" id="KW-1185">Reference proteome</keyword>
<sequence length="201" mass="20855">MANPLRGLTADGEYVASQAAQVDGDVLLVGHSYGGPVITYAGGAAGNVKGLVFVAAFALDKGENALNATQGYPDTGLGEALRPWTYPGSELPEFTLAEDKYREIFAADVTDEEAAIGAVSQRPAAAVAFGEPLSVEPSWKSLPTWWVLPTADHTIPTEYQVDAAKRVDAVVTVVEGGSHSIAVSRPDEVADAIINAAGSLS</sequence>
<dbReference type="InterPro" id="IPR029058">
    <property type="entry name" value="AB_hydrolase_fold"/>
</dbReference>
<comment type="caution">
    <text evidence="2">The sequence shown here is derived from an EMBL/GenBank/DDBJ whole genome shotgun (WGS) entry which is preliminary data.</text>
</comment>
<dbReference type="InterPro" id="IPR000073">
    <property type="entry name" value="AB_hydrolase_1"/>
</dbReference>
<evidence type="ECO:0000313" key="2">
    <source>
        <dbReference type="EMBL" id="GHH32323.1"/>
    </source>
</evidence>
<dbReference type="EMBL" id="BNAR01000002">
    <property type="protein sequence ID" value="GHH32323.1"/>
    <property type="molecule type" value="Genomic_DNA"/>
</dbReference>
<feature type="domain" description="AB hydrolase-1" evidence="1">
    <location>
        <begin position="13"/>
        <end position="192"/>
    </location>
</feature>
<evidence type="ECO:0000313" key="3">
    <source>
        <dbReference type="Proteomes" id="UP000605568"/>
    </source>
</evidence>
<keyword evidence="2" id="KW-0378">Hydrolase</keyword>
<dbReference type="Proteomes" id="UP000605568">
    <property type="component" value="Unassembled WGS sequence"/>
</dbReference>
<dbReference type="GO" id="GO:0016787">
    <property type="term" value="F:hydrolase activity"/>
    <property type="evidence" value="ECO:0007669"/>
    <property type="project" value="UniProtKB-KW"/>
</dbReference>
<dbReference type="Pfam" id="PF12697">
    <property type="entry name" value="Abhydrolase_6"/>
    <property type="match status" value="1"/>
</dbReference>